<dbReference type="AlphaFoldDB" id="A0A1X0IQW2"/>
<dbReference type="Proteomes" id="UP000192534">
    <property type="component" value="Unassembled WGS sequence"/>
</dbReference>
<evidence type="ECO:0000313" key="6">
    <source>
        <dbReference type="Proteomes" id="UP000192534"/>
    </source>
</evidence>
<dbReference type="PANTHER" id="PTHR43673">
    <property type="entry name" value="NAD(P)H NITROREDUCTASE YDGI-RELATED"/>
    <property type="match status" value="1"/>
</dbReference>
<reference evidence="5 6" key="1">
    <citation type="submission" date="2016-12" db="EMBL/GenBank/DDBJ databases">
        <title>The new phylogeny of genus Mycobacterium.</title>
        <authorList>
            <person name="Tortoli E."/>
            <person name="Trovato A."/>
            <person name="Cirillo D.M."/>
        </authorList>
    </citation>
    <scope>NUCLEOTIDE SEQUENCE [LARGE SCALE GENOMIC DNA]</scope>
    <source>
        <strain evidence="5 6">DSM 44223</strain>
    </source>
</reference>
<dbReference type="CDD" id="cd02138">
    <property type="entry name" value="TdsD-like"/>
    <property type="match status" value="1"/>
</dbReference>
<dbReference type="PANTHER" id="PTHR43673:SF10">
    <property type="entry name" value="NADH DEHYDROGENASE_NAD(P)H NITROREDUCTASE XCC3605-RELATED"/>
    <property type="match status" value="1"/>
</dbReference>
<dbReference type="OrthoDB" id="9802510at2"/>
<accession>A0A1X0IQW2</accession>
<comment type="caution">
    <text evidence="5">The sequence shown here is derived from an EMBL/GenBank/DDBJ whole genome shotgun (WGS) entry which is preliminary data.</text>
</comment>
<feature type="domain" description="Nitroreductase" evidence="4">
    <location>
        <begin position="20"/>
        <end position="172"/>
    </location>
</feature>
<proteinExistence type="inferred from homology"/>
<evidence type="ECO:0000256" key="2">
    <source>
        <dbReference type="ARBA" id="ARBA00023002"/>
    </source>
</evidence>
<evidence type="ECO:0000259" key="4">
    <source>
        <dbReference type="Pfam" id="PF00881"/>
    </source>
</evidence>
<dbReference type="SUPFAM" id="SSF55469">
    <property type="entry name" value="FMN-dependent nitroreductase-like"/>
    <property type="match status" value="1"/>
</dbReference>
<dbReference type="GO" id="GO:0016491">
    <property type="term" value="F:oxidoreductase activity"/>
    <property type="evidence" value="ECO:0007669"/>
    <property type="project" value="UniProtKB-KW"/>
</dbReference>
<feature type="region of interest" description="Disordered" evidence="3">
    <location>
        <begin position="1"/>
        <end position="23"/>
    </location>
</feature>
<feature type="region of interest" description="Disordered" evidence="3">
    <location>
        <begin position="208"/>
        <end position="229"/>
    </location>
</feature>
<evidence type="ECO:0000256" key="1">
    <source>
        <dbReference type="ARBA" id="ARBA00007118"/>
    </source>
</evidence>
<name>A0A1X0IQW2_MYCRH</name>
<sequence>MPDQPADRHARTRVPIHPPVAGRWSPRAFDPDAMVTSEQLIALLEAARWAATWGNRQPVRYVVGFRRAGAQRPGDQPSGQEAFATIAGLLKRGNSYARAAGALILVCADEGEDERTALYSAVDAGAAIANLSVQAVADGLIVHPMAGFDVDGARTAFDLPDGLRPLAVVAVGALGDYAQVTPEIAERDGRPRDRLPLEQIVLNWSGAWPSSGAGASQLAELGDDPVVEQ</sequence>
<dbReference type="Pfam" id="PF00881">
    <property type="entry name" value="Nitroreductase"/>
    <property type="match status" value="1"/>
</dbReference>
<dbReference type="InterPro" id="IPR000415">
    <property type="entry name" value="Nitroreductase-like"/>
</dbReference>
<keyword evidence="2" id="KW-0560">Oxidoreductase</keyword>
<organism evidence="5 6">
    <name type="scientific">Mycolicibacterium rhodesiae</name>
    <name type="common">Mycobacterium rhodesiae</name>
    <dbReference type="NCBI Taxonomy" id="36814"/>
    <lineage>
        <taxon>Bacteria</taxon>
        <taxon>Bacillati</taxon>
        <taxon>Actinomycetota</taxon>
        <taxon>Actinomycetes</taxon>
        <taxon>Mycobacteriales</taxon>
        <taxon>Mycobacteriaceae</taxon>
        <taxon>Mycolicibacterium</taxon>
    </lineage>
</organism>
<evidence type="ECO:0000256" key="3">
    <source>
        <dbReference type="SAM" id="MobiDB-lite"/>
    </source>
</evidence>
<evidence type="ECO:0000313" key="5">
    <source>
        <dbReference type="EMBL" id="ORB50876.1"/>
    </source>
</evidence>
<dbReference type="EMBL" id="MVIH01000009">
    <property type="protein sequence ID" value="ORB50876.1"/>
    <property type="molecule type" value="Genomic_DNA"/>
</dbReference>
<keyword evidence="6" id="KW-1185">Reference proteome</keyword>
<dbReference type="InterPro" id="IPR029479">
    <property type="entry name" value="Nitroreductase"/>
</dbReference>
<dbReference type="Gene3D" id="3.40.109.10">
    <property type="entry name" value="NADH Oxidase"/>
    <property type="match status" value="1"/>
</dbReference>
<gene>
    <name evidence="5" type="ORF">BST42_19155</name>
</gene>
<dbReference type="RefSeq" id="WP_083120882.1">
    <property type="nucleotide sequence ID" value="NZ_JACKUO010000036.1"/>
</dbReference>
<comment type="similarity">
    <text evidence="1">Belongs to the nitroreductase family.</text>
</comment>
<protein>
    <submittedName>
        <fullName evidence="5">Nitroreductase</fullName>
    </submittedName>
</protein>